<evidence type="ECO:0000313" key="10">
    <source>
        <dbReference type="Proteomes" id="UP000671862"/>
    </source>
</evidence>
<feature type="transmembrane region" description="Helical" evidence="7">
    <location>
        <begin position="160"/>
        <end position="178"/>
    </location>
</feature>
<feature type="transmembrane region" description="Helical" evidence="7">
    <location>
        <begin position="256"/>
        <end position="278"/>
    </location>
</feature>
<dbReference type="Pfam" id="PF00528">
    <property type="entry name" value="BPD_transp_1"/>
    <property type="match status" value="1"/>
</dbReference>
<dbReference type="PROSITE" id="PS50928">
    <property type="entry name" value="ABC_TM1"/>
    <property type="match status" value="1"/>
</dbReference>
<dbReference type="PANTHER" id="PTHR43744:SF12">
    <property type="entry name" value="ABC TRANSPORTER PERMEASE PROTEIN MG189-RELATED"/>
    <property type="match status" value="1"/>
</dbReference>
<keyword evidence="6 7" id="KW-0472">Membrane</keyword>
<evidence type="ECO:0000256" key="4">
    <source>
        <dbReference type="ARBA" id="ARBA00022692"/>
    </source>
</evidence>
<evidence type="ECO:0000313" key="9">
    <source>
        <dbReference type="EMBL" id="QTA37221.1"/>
    </source>
</evidence>
<evidence type="ECO:0000256" key="1">
    <source>
        <dbReference type="ARBA" id="ARBA00004651"/>
    </source>
</evidence>
<dbReference type="Gene3D" id="1.10.3720.10">
    <property type="entry name" value="MetI-like"/>
    <property type="match status" value="1"/>
</dbReference>
<feature type="domain" description="ABC transmembrane type-1" evidence="8">
    <location>
        <begin position="89"/>
        <end position="278"/>
    </location>
</feature>
<dbReference type="RefSeq" id="WP_207565946.1">
    <property type="nucleotide sequence ID" value="NZ_CP071446.1"/>
</dbReference>
<dbReference type="InterPro" id="IPR000515">
    <property type="entry name" value="MetI-like"/>
</dbReference>
<evidence type="ECO:0000259" key="8">
    <source>
        <dbReference type="PROSITE" id="PS50928"/>
    </source>
</evidence>
<keyword evidence="10" id="KW-1185">Reference proteome</keyword>
<keyword evidence="4 7" id="KW-0812">Transmembrane</keyword>
<proteinExistence type="inferred from homology"/>
<accession>A0ABX7S5Y4</accession>
<keyword evidence="5 7" id="KW-1133">Transmembrane helix</keyword>
<reference evidence="9 10" key="1">
    <citation type="submission" date="2021-03" db="EMBL/GenBank/DDBJ databases">
        <title>Thermosipho ferrireducens sp.nov., an anaerobic thermophilic iron-reducing bacterium isolated from a deep-sea hydrothermal sulfide deposits.</title>
        <authorList>
            <person name="Zeng X."/>
            <person name="Chen Y."/>
            <person name="Shao Z."/>
        </authorList>
    </citation>
    <scope>NUCLEOTIDE SEQUENCE [LARGE SCALE GENOMIC DNA]</scope>
    <source>
        <strain evidence="9 10">JL129W03</strain>
    </source>
</reference>
<dbReference type="Proteomes" id="UP000671862">
    <property type="component" value="Chromosome"/>
</dbReference>
<evidence type="ECO:0000256" key="3">
    <source>
        <dbReference type="ARBA" id="ARBA00022475"/>
    </source>
</evidence>
<comment type="similarity">
    <text evidence="7">Belongs to the binding-protein-dependent transport system permease family.</text>
</comment>
<evidence type="ECO:0000256" key="6">
    <source>
        <dbReference type="ARBA" id="ARBA00023136"/>
    </source>
</evidence>
<dbReference type="SUPFAM" id="SSF161098">
    <property type="entry name" value="MetI-like"/>
    <property type="match status" value="1"/>
</dbReference>
<sequence>MKKWTIARIISYIVLIAYVVISLFPFLWAFLVSLTPMTYVDENGETRGVDIMKWPPQIRLFPPKAFGAPLSFKNYVEIFRVVPLYGRWVLNTVIYASLLTLGNLILDTLGGYAFARLRFPLKNIIFTLFLATMMVPFQVTMIPLYNMLVKYGLINTYRGLFLPKLTNVFGLFLMRQFFLNFPKELEEAARIDGSSIPGIFFKIVIPNAKPAIAALSIYTFMGAWNEFMWPLIVTSRKEMFTLTMGLNFFRATYYTYWQYMMAASLFMTVPMLIIFLSFQKQFIETGKAIAVKG</sequence>
<organism evidence="9 10">
    <name type="scientific">Thermosipho ferrireducens</name>
    <dbReference type="NCBI Taxonomy" id="2571116"/>
    <lineage>
        <taxon>Bacteria</taxon>
        <taxon>Thermotogati</taxon>
        <taxon>Thermotogota</taxon>
        <taxon>Thermotogae</taxon>
        <taxon>Thermotogales</taxon>
        <taxon>Fervidobacteriaceae</taxon>
        <taxon>Thermosipho</taxon>
    </lineage>
</organism>
<protein>
    <submittedName>
        <fullName evidence="9">Carbohydrate ABC transporter permease</fullName>
    </submittedName>
</protein>
<dbReference type="InterPro" id="IPR035906">
    <property type="entry name" value="MetI-like_sf"/>
</dbReference>
<comment type="subcellular location">
    <subcellularLocation>
        <location evidence="1 7">Cell membrane</location>
        <topology evidence="1 7">Multi-pass membrane protein</topology>
    </subcellularLocation>
</comment>
<evidence type="ECO:0000256" key="5">
    <source>
        <dbReference type="ARBA" id="ARBA00022989"/>
    </source>
</evidence>
<keyword evidence="2 7" id="KW-0813">Transport</keyword>
<feature type="transmembrane region" description="Helical" evidence="7">
    <location>
        <begin position="126"/>
        <end position="148"/>
    </location>
</feature>
<dbReference type="EMBL" id="CP071446">
    <property type="protein sequence ID" value="QTA37221.1"/>
    <property type="molecule type" value="Genomic_DNA"/>
</dbReference>
<gene>
    <name evidence="9" type="ORF">JYK00_05600</name>
</gene>
<feature type="transmembrane region" description="Helical" evidence="7">
    <location>
        <begin position="93"/>
        <end position="114"/>
    </location>
</feature>
<dbReference type="PANTHER" id="PTHR43744">
    <property type="entry name" value="ABC TRANSPORTER PERMEASE PROTEIN MG189-RELATED-RELATED"/>
    <property type="match status" value="1"/>
</dbReference>
<evidence type="ECO:0000256" key="7">
    <source>
        <dbReference type="RuleBase" id="RU363032"/>
    </source>
</evidence>
<name>A0ABX7S5Y4_9BACT</name>
<evidence type="ECO:0000256" key="2">
    <source>
        <dbReference type="ARBA" id="ARBA00022448"/>
    </source>
</evidence>
<feature type="transmembrane region" description="Helical" evidence="7">
    <location>
        <begin position="12"/>
        <end position="31"/>
    </location>
</feature>
<keyword evidence="3" id="KW-1003">Cell membrane</keyword>
<dbReference type="CDD" id="cd06261">
    <property type="entry name" value="TM_PBP2"/>
    <property type="match status" value="1"/>
</dbReference>